<dbReference type="CDD" id="cd17724">
    <property type="entry name" value="BRCT_p53bp1_rpt2"/>
    <property type="match status" value="1"/>
</dbReference>
<reference evidence="1 2" key="1">
    <citation type="submission" date="2017-03" db="EMBL/GenBank/DDBJ databases">
        <title>Widespread Adenine N6-methylation of Active Genes in Fungi.</title>
        <authorList>
            <consortium name="DOE Joint Genome Institute"/>
            <person name="Mondo S.J."/>
            <person name="Dannebaum R.O."/>
            <person name="Kuo R.C."/>
            <person name="Louie K.B."/>
            <person name="Bewick A.J."/>
            <person name="Labutti K."/>
            <person name="Haridas S."/>
            <person name="Kuo A."/>
            <person name="Salamov A."/>
            <person name="Ahrendt S.R."/>
            <person name="Lau R."/>
            <person name="Bowen B.P."/>
            <person name="Lipzen A."/>
            <person name="Sullivan W."/>
            <person name="Andreopoulos W.B."/>
            <person name="Clum A."/>
            <person name="Lindquist E."/>
            <person name="Daum C."/>
            <person name="Northen T.R."/>
            <person name="Ramamoorthy G."/>
            <person name="Schmitz R.J."/>
            <person name="Gryganskyi A."/>
            <person name="Culley D."/>
            <person name="Magnuson J."/>
            <person name="James T.Y."/>
            <person name="O'Malley M.A."/>
            <person name="Stajich J.E."/>
            <person name="Spatafora J.W."/>
            <person name="Visel A."/>
            <person name="Grigoriev I.V."/>
        </authorList>
    </citation>
    <scope>NUCLEOTIDE SEQUENCE [LARGE SCALE GENOMIC DNA]</scope>
    <source>
        <strain evidence="1 2">NRRL Y-17943</strain>
    </source>
</reference>
<dbReference type="GO" id="GO:0000077">
    <property type="term" value="P:DNA damage checkpoint signaling"/>
    <property type="evidence" value="ECO:0007669"/>
    <property type="project" value="TreeGrafter"/>
</dbReference>
<evidence type="ECO:0000313" key="1">
    <source>
        <dbReference type="EMBL" id="ORX33535.1"/>
    </source>
</evidence>
<name>A0A1Y1U8U7_9TREE</name>
<dbReference type="InParanoid" id="A0A1Y1U8U7"/>
<keyword evidence="2" id="KW-1185">Reference proteome</keyword>
<dbReference type="InterPro" id="IPR047252">
    <property type="entry name" value="TP53BP1-like"/>
</dbReference>
<dbReference type="OrthoDB" id="2596880at2759"/>
<comment type="caution">
    <text evidence="1">The sequence shown here is derived from an EMBL/GenBank/DDBJ whole genome shotgun (WGS) entry which is preliminary data.</text>
</comment>
<organism evidence="1 2">
    <name type="scientific">Kockovaella imperatae</name>
    <dbReference type="NCBI Taxonomy" id="4999"/>
    <lineage>
        <taxon>Eukaryota</taxon>
        <taxon>Fungi</taxon>
        <taxon>Dikarya</taxon>
        <taxon>Basidiomycota</taxon>
        <taxon>Agaricomycotina</taxon>
        <taxon>Tremellomycetes</taxon>
        <taxon>Tremellales</taxon>
        <taxon>Cuniculitremaceae</taxon>
        <taxon>Kockovaella</taxon>
    </lineage>
</organism>
<sequence length="164" mass="17759">ALASGIPCLASAFIEDAIERDVDWRAYLISPGPSKIFNHRCSQLVDPNWGGADWSSAIARSLRQPFKGMEFLFLVPPGDSSILSTVRELVPFCLSAMGASNLKSIVSTSTIVNLSSYDIVLIESRCPGQIIPELWKSSGKLCNFGWLKQCIISGAKLPAEVVAE</sequence>
<dbReference type="PANTHER" id="PTHR15321:SF3">
    <property type="entry name" value="TP53-BINDING PROTEIN 1"/>
    <property type="match status" value="1"/>
</dbReference>
<proteinExistence type="predicted"/>
<dbReference type="STRING" id="4999.A0A1Y1U8U7"/>
<protein>
    <recommendedName>
        <fullName evidence="3">BRCT domain-containing protein</fullName>
    </recommendedName>
</protein>
<feature type="non-terminal residue" evidence="1">
    <location>
        <position position="1"/>
    </location>
</feature>
<dbReference type="GO" id="GO:0045944">
    <property type="term" value="P:positive regulation of transcription by RNA polymerase II"/>
    <property type="evidence" value="ECO:0007669"/>
    <property type="project" value="TreeGrafter"/>
</dbReference>
<dbReference type="GO" id="GO:0042393">
    <property type="term" value="F:histone binding"/>
    <property type="evidence" value="ECO:0007669"/>
    <property type="project" value="TreeGrafter"/>
</dbReference>
<dbReference type="EMBL" id="NBSH01000020">
    <property type="protein sequence ID" value="ORX33535.1"/>
    <property type="molecule type" value="Genomic_DNA"/>
</dbReference>
<dbReference type="InterPro" id="IPR036420">
    <property type="entry name" value="BRCT_dom_sf"/>
</dbReference>
<dbReference type="Proteomes" id="UP000193218">
    <property type="component" value="Unassembled WGS sequence"/>
</dbReference>
<dbReference type="PANTHER" id="PTHR15321">
    <property type="entry name" value="TUMOR SUPPRESSOR P53-BINDING PROTEIN 1"/>
    <property type="match status" value="1"/>
</dbReference>
<dbReference type="AlphaFoldDB" id="A0A1Y1U8U7"/>
<gene>
    <name evidence="1" type="ORF">BD324DRAFT_278263</name>
</gene>
<dbReference type="Gene3D" id="3.40.50.10190">
    <property type="entry name" value="BRCT domain"/>
    <property type="match status" value="2"/>
</dbReference>
<dbReference type="RefSeq" id="XP_021867862.1">
    <property type="nucleotide sequence ID" value="XM_022012362.1"/>
</dbReference>
<accession>A0A1Y1U8U7</accession>
<evidence type="ECO:0008006" key="3">
    <source>
        <dbReference type="Google" id="ProtNLM"/>
    </source>
</evidence>
<dbReference type="GeneID" id="33554170"/>
<evidence type="ECO:0000313" key="2">
    <source>
        <dbReference type="Proteomes" id="UP000193218"/>
    </source>
</evidence>
<dbReference type="GO" id="GO:0005634">
    <property type="term" value="C:nucleus"/>
    <property type="evidence" value="ECO:0007669"/>
    <property type="project" value="TreeGrafter"/>
</dbReference>
<dbReference type="InterPro" id="IPR047250">
    <property type="entry name" value="BRCT_p53bp1-like_rpt2"/>
</dbReference>